<sequence length="149" mass="17312">MMTNKNKAQAPLLYISQPQLQEFSAPMQENYVGDYRRKLQTEMKSVPSMKKTQSKDRKNADEDNSKTTEQQSSKKKFMEMTIAEKINYLTNRSEFAPPIKCEIMTVSKKKYRGVIRENNADTLALQLNNRKNKIEIAIKDIENIQLLGF</sequence>
<dbReference type="InterPro" id="IPR025439">
    <property type="entry name" value="Spore_coat_CotO"/>
</dbReference>
<organism evidence="2 3">
    <name type="scientific">Oceanobacillus neutriphilus</name>
    <dbReference type="NCBI Taxonomy" id="531815"/>
    <lineage>
        <taxon>Bacteria</taxon>
        <taxon>Bacillati</taxon>
        <taxon>Bacillota</taxon>
        <taxon>Bacilli</taxon>
        <taxon>Bacillales</taxon>
        <taxon>Bacillaceae</taxon>
        <taxon>Oceanobacillus</taxon>
    </lineage>
</organism>
<dbReference type="Pfam" id="PF14153">
    <property type="entry name" value="Spore_coat_CotO"/>
    <property type="match status" value="1"/>
</dbReference>
<accession>A0ABQ2NZM8</accession>
<name>A0ABQ2NZM8_9BACI</name>
<feature type="region of interest" description="Disordered" evidence="1">
    <location>
        <begin position="34"/>
        <end position="76"/>
    </location>
</feature>
<evidence type="ECO:0000313" key="3">
    <source>
        <dbReference type="Proteomes" id="UP000641206"/>
    </source>
</evidence>
<proteinExistence type="predicted"/>
<evidence type="ECO:0008006" key="4">
    <source>
        <dbReference type="Google" id="ProtNLM"/>
    </source>
</evidence>
<protein>
    <recommendedName>
        <fullName evidence="4">Spore coat protein CotO</fullName>
    </recommendedName>
</protein>
<dbReference type="Proteomes" id="UP000641206">
    <property type="component" value="Unassembled WGS sequence"/>
</dbReference>
<evidence type="ECO:0000313" key="2">
    <source>
        <dbReference type="EMBL" id="GGP14461.1"/>
    </source>
</evidence>
<gene>
    <name evidence="2" type="ORF">GCM10011346_38510</name>
</gene>
<evidence type="ECO:0000256" key="1">
    <source>
        <dbReference type="SAM" id="MobiDB-lite"/>
    </source>
</evidence>
<keyword evidence="3" id="KW-1185">Reference proteome</keyword>
<reference evidence="3" key="1">
    <citation type="journal article" date="2019" name="Int. J. Syst. Evol. Microbiol.">
        <title>The Global Catalogue of Microorganisms (GCM) 10K type strain sequencing project: providing services to taxonomists for standard genome sequencing and annotation.</title>
        <authorList>
            <consortium name="The Broad Institute Genomics Platform"/>
            <consortium name="The Broad Institute Genome Sequencing Center for Infectious Disease"/>
            <person name="Wu L."/>
            <person name="Ma J."/>
        </authorList>
    </citation>
    <scope>NUCLEOTIDE SEQUENCE [LARGE SCALE GENOMIC DNA]</scope>
    <source>
        <strain evidence="3">CGMCC 1.7693</strain>
    </source>
</reference>
<comment type="caution">
    <text evidence="2">The sequence shown here is derived from an EMBL/GenBank/DDBJ whole genome shotgun (WGS) entry which is preliminary data.</text>
</comment>
<dbReference type="RefSeq" id="WP_188736237.1">
    <property type="nucleotide sequence ID" value="NZ_BMLW01000012.1"/>
</dbReference>
<feature type="compositionally biased region" description="Basic and acidic residues" evidence="1">
    <location>
        <begin position="53"/>
        <end position="66"/>
    </location>
</feature>
<dbReference type="EMBL" id="BMLW01000012">
    <property type="protein sequence ID" value="GGP14461.1"/>
    <property type="molecule type" value="Genomic_DNA"/>
</dbReference>